<proteinExistence type="inferred from homology"/>
<dbReference type="RefSeq" id="WP_114004633.1">
    <property type="nucleotide sequence ID" value="NZ_QGDC01000003.1"/>
</dbReference>
<protein>
    <submittedName>
        <fullName evidence="8">DoxX family protein</fullName>
    </submittedName>
</protein>
<organism evidence="8 9">
    <name type="scientific">Mucilaginibacter hurinus</name>
    <dbReference type="NCBI Taxonomy" id="2201324"/>
    <lineage>
        <taxon>Bacteria</taxon>
        <taxon>Pseudomonadati</taxon>
        <taxon>Bacteroidota</taxon>
        <taxon>Sphingobacteriia</taxon>
        <taxon>Sphingobacteriales</taxon>
        <taxon>Sphingobacteriaceae</taxon>
        <taxon>Mucilaginibacter</taxon>
    </lineage>
</organism>
<evidence type="ECO:0000256" key="7">
    <source>
        <dbReference type="SAM" id="Phobius"/>
    </source>
</evidence>
<keyword evidence="5 7" id="KW-1133">Transmembrane helix</keyword>
<dbReference type="Proteomes" id="UP000253209">
    <property type="component" value="Unassembled WGS sequence"/>
</dbReference>
<evidence type="ECO:0000313" key="9">
    <source>
        <dbReference type="Proteomes" id="UP000253209"/>
    </source>
</evidence>
<keyword evidence="6 7" id="KW-0472">Membrane</keyword>
<dbReference type="GO" id="GO:0005886">
    <property type="term" value="C:plasma membrane"/>
    <property type="evidence" value="ECO:0007669"/>
    <property type="project" value="UniProtKB-SubCell"/>
</dbReference>
<evidence type="ECO:0000256" key="3">
    <source>
        <dbReference type="ARBA" id="ARBA00022475"/>
    </source>
</evidence>
<evidence type="ECO:0000256" key="1">
    <source>
        <dbReference type="ARBA" id="ARBA00004651"/>
    </source>
</evidence>
<evidence type="ECO:0000313" key="8">
    <source>
        <dbReference type="EMBL" id="RCH55718.1"/>
    </source>
</evidence>
<feature type="transmembrane region" description="Helical" evidence="7">
    <location>
        <begin position="113"/>
        <end position="132"/>
    </location>
</feature>
<evidence type="ECO:0000256" key="6">
    <source>
        <dbReference type="ARBA" id="ARBA00023136"/>
    </source>
</evidence>
<comment type="caution">
    <text evidence="8">The sequence shown here is derived from an EMBL/GenBank/DDBJ whole genome shotgun (WGS) entry which is preliminary data.</text>
</comment>
<comment type="similarity">
    <text evidence="2">Belongs to the DoxX family.</text>
</comment>
<gene>
    <name evidence="8" type="ORF">DJ568_07485</name>
</gene>
<name>A0A367GRK4_9SPHI</name>
<accession>A0A367GRK4</accession>
<dbReference type="Pfam" id="PF07681">
    <property type="entry name" value="DoxX"/>
    <property type="match status" value="1"/>
</dbReference>
<dbReference type="OrthoDB" id="9813193at2"/>
<feature type="transmembrane region" description="Helical" evidence="7">
    <location>
        <begin position="51"/>
        <end position="77"/>
    </location>
</feature>
<dbReference type="PANTHER" id="PTHR33452">
    <property type="entry name" value="OXIDOREDUCTASE CATD-RELATED"/>
    <property type="match status" value="1"/>
</dbReference>
<keyword evidence="4 7" id="KW-0812">Transmembrane</keyword>
<comment type="subcellular location">
    <subcellularLocation>
        <location evidence="1">Cell membrane</location>
        <topology evidence="1">Multi-pass membrane protein</topology>
    </subcellularLocation>
</comment>
<dbReference type="InterPro" id="IPR051907">
    <property type="entry name" value="DoxX-like_oxidoreductase"/>
</dbReference>
<dbReference type="PANTHER" id="PTHR33452:SF1">
    <property type="entry name" value="INNER MEMBRANE PROTEIN YPHA-RELATED"/>
    <property type="match status" value="1"/>
</dbReference>
<feature type="transmembrane region" description="Helical" evidence="7">
    <location>
        <begin position="12"/>
        <end position="31"/>
    </location>
</feature>
<dbReference type="InterPro" id="IPR032808">
    <property type="entry name" value="DoxX"/>
</dbReference>
<reference evidence="8 9" key="1">
    <citation type="submission" date="2018-05" db="EMBL/GenBank/DDBJ databases">
        <title>Mucilaginibacter hurinus sp. nov., isolated from briquette warehouse soil.</title>
        <authorList>
            <person name="Choi L."/>
        </authorList>
    </citation>
    <scope>NUCLEOTIDE SEQUENCE [LARGE SCALE GENOMIC DNA]</scope>
    <source>
        <strain evidence="8 9">ZR32</strain>
    </source>
</reference>
<keyword evidence="9" id="KW-1185">Reference proteome</keyword>
<evidence type="ECO:0000256" key="5">
    <source>
        <dbReference type="ARBA" id="ARBA00022989"/>
    </source>
</evidence>
<sequence>MALLSNLGRHKDFGLLVVRIGLGIMFIIHGYPKLMGGPDGWEGLGSSTKYIGFTFLPMVFGLLAALAETLGGFLILVGLAFRPACLILTINLIVAAASHLGRGEGLMGAAHPIELAVVFLGLAFVGPGKYSVDKK</sequence>
<dbReference type="AlphaFoldDB" id="A0A367GRK4"/>
<evidence type="ECO:0000256" key="4">
    <source>
        <dbReference type="ARBA" id="ARBA00022692"/>
    </source>
</evidence>
<evidence type="ECO:0000256" key="2">
    <source>
        <dbReference type="ARBA" id="ARBA00006679"/>
    </source>
</evidence>
<keyword evidence="3" id="KW-1003">Cell membrane</keyword>
<dbReference type="EMBL" id="QGDC01000003">
    <property type="protein sequence ID" value="RCH55718.1"/>
    <property type="molecule type" value="Genomic_DNA"/>
</dbReference>
<feature type="transmembrane region" description="Helical" evidence="7">
    <location>
        <begin position="84"/>
        <end position="101"/>
    </location>
</feature>